<dbReference type="Pfam" id="PF04383">
    <property type="entry name" value="KilA-N"/>
    <property type="match status" value="1"/>
</dbReference>
<dbReference type="InterPro" id="IPR017880">
    <property type="entry name" value="KilA_N"/>
</dbReference>
<name>A0ABR5IMF9_9HYPH</name>
<dbReference type="Proteomes" id="UP000053900">
    <property type="component" value="Unassembled WGS sequence"/>
</dbReference>
<proteinExistence type="predicted"/>
<sequence length="190" mass="21412">MNQLITFDPQAIKQLDGLYCLNDLHRMAGGERKHTPSRFIRLDKTQALIKALQDIEAQKTIQDPKQGYEPHNPKNGCGQVFKVINGGSMQGVYGNRKIVYAYANWIDPYFYAGVLEVFDKIATGQTRTTSHTAEINQLCHELKGITQLLTFCGRNLALHGKQTKPEMIKELNDLLNQQQPQLNFGGASHE</sequence>
<dbReference type="SMART" id="SM01252">
    <property type="entry name" value="KilA-N"/>
    <property type="match status" value="1"/>
</dbReference>
<organism evidence="2 3">
    <name type="scientific">Enhydrobacter aerosaccus</name>
    <dbReference type="NCBI Taxonomy" id="225324"/>
    <lineage>
        <taxon>Bacteria</taxon>
        <taxon>Pseudomonadati</taxon>
        <taxon>Pseudomonadota</taxon>
        <taxon>Alphaproteobacteria</taxon>
        <taxon>Hyphomicrobiales</taxon>
        <taxon>Enhydrobacter</taxon>
    </lineage>
</organism>
<dbReference type="InterPro" id="IPR018004">
    <property type="entry name" value="KilA/APSES_HTH"/>
</dbReference>
<comment type="caution">
    <text evidence="2">The sequence shown here is derived from an EMBL/GenBank/DDBJ whole genome shotgun (WGS) entry which is preliminary data.</text>
</comment>
<feature type="domain" description="KilA-N" evidence="1">
    <location>
        <begin position="1"/>
        <end position="121"/>
    </location>
</feature>
<protein>
    <recommendedName>
        <fullName evidence="1">KilA-N domain-containing protein</fullName>
    </recommendedName>
</protein>
<evidence type="ECO:0000313" key="2">
    <source>
        <dbReference type="EMBL" id="KND22179.1"/>
    </source>
</evidence>
<evidence type="ECO:0000259" key="1">
    <source>
        <dbReference type="PROSITE" id="PS51301"/>
    </source>
</evidence>
<gene>
    <name evidence="2" type="ORF">AFK20_06370</name>
</gene>
<keyword evidence="3" id="KW-1185">Reference proteome</keyword>
<dbReference type="EMBL" id="LGSW01000003">
    <property type="protein sequence ID" value="KND22179.1"/>
    <property type="molecule type" value="Genomic_DNA"/>
</dbReference>
<reference evidence="2 3" key="1">
    <citation type="submission" date="2015-07" db="EMBL/GenBank/DDBJ databases">
        <title>Draft genome of Enhydrobacter aerosaccus.</title>
        <authorList>
            <person name="Wang X."/>
        </authorList>
    </citation>
    <scope>NUCLEOTIDE SEQUENCE [LARGE SCALE GENOMIC DNA]</scope>
    <source>
        <strain evidence="2 3">CGMCC9176</strain>
    </source>
</reference>
<dbReference type="PROSITE" id="PS51301">
    <property type="entry name" value="KILA_N"/>
    <property type="match status" value="1"/>
</dbReference>
<accession>A0ABR5IMF9</accession>
<evidence type="ECO:0000313" key="3">
    <source>
        <dbReference type="Proteomes" id="UP000053900"/>
    </source>
</evidence>